<reference evidence="4" key="1">
    <citation type="submission" date="2016-10" db="EMBL/GenBank/DDBJ databases">
        <authorList>
            <person name="Varghese N."/>
            <person name="Submissions S."/>
        </authorList>
    </citation>
    <scope>NUCLEOTIDE SEQUENCE [LARGE SCALE GENOMIC DNA]</scope>
    <source>
        <strain evidence="4">CGMCC 1.7285</strain>
    </source>
</reference>
<dbReference type="PROSITE" id="PS51257">
    <property type="entry name" value="PROKAR_LIPOPROTEIN"/>
    <property type="match status" value="1"/>
</dbReference>
<feature type="compositionally biased region" description="Basic and acidic residues" evidence="1">
    <location>
        <begin position="52"/>
        <end position="69"/>
    </location>
</feature>
<evidence type="ECO:0000313" key="4">
    <source>
        <dbReference type="Proteomes" id="UP000199424"/>
    </source>
</evidence>
<evidence type="ECO:0000313" key="3">
    <source>
        <dbReference type="EMBL" id="SFR43547.1"/>
    </source>
</evidence>
<evidence type="ECO:0008006" key="5">
    <source>
        <dbReference type="Google" id="ProtNLM"/>
    </source>
</evidence>
<keyword evidence="4" id="KW-1185">Reference proteome</keyword>
<accession>A0A1I6GNB2</accession>
<feature type="signal peptide" evidence="2">
    <location>
        <begin position="1"/>
        <end position="31"/>
    </location>
</feature>
<dbReference type="Proteomes" id="UP000199424">
    <property type="component" value="Unassembled WGS sequence"/>
</dbReference>
<feature type="chain" id="PRO_5011476627" description="Toxin co-regulated pilus biosynthesis protein Q" evidence="2">
    <location>
        <begin position="32"/>
        <end position="156"/>
    </location>
</feature>
<name>A0A1I6GNB2_9GAMM</name>
<keyword evidence="2" id="KW-0732">Signal</keyword>
<proteinExistence type="predicted"/>
<evidence type="ECO:0000256" key="1">
    <source>
        <dbReference type="SAM" id="MobiDB-lite"/>
    </source>
</evidence>
<dbReference type="EMBL" id="FOYU01000001">
    <property type="protein sequence ID" value="SFR43547.1"/>
    <property type="molecule type" value="Genomic_DNA"/>
</dbReference>
<feature type="region of interest" description="Disordered" evidence="1">
    <location>
        <begin position="50"/>
        <end position="69"/>
    </location>
</feature>
<gene>
    <name evidence="3" type="ORF">SAMN04488070_0974</name>
</gene>
<sequence>MVVKPCRTSVHRYVIASSLALSCLWSTSVFATSCPVYQFSGVTALTQQQTRRQTELETRQANEQPERMTDSRASQLVLHEGLLQPQLEQFLRKEFAVETIDWRVSPHYQWPTNFTLKASNAEALLEQILAPYTFVVTMFANHAAIVSYRYEVAEAL</sequence>
<dbReference type="AlphaFoldDB" id="A0A1I6GNB2"/>
<evidence type="ECO:0000256" key="2">
    <source>
        <dbReference type="SAM" id="SignalP"/>
    </source>
</evidence>
<dbReference type="RefSeq" id="WP_092855851.1">
    <property type="nucleotide sequence ID" value="NZ_FOYU01000001.1"/>
</dbReference>
<protein>
    <recommendedName>
        <fullName evidence="5">Toxin co-regulated pilus biosynthesis protein Q</fullName>
    </recommendedName>
</protein>
<organism evidence="3 4">
    <name type="scientific">Pseudidiomarina maritima</name>
    <dbReference type="NCBI Taxonomy" id="519453"/>
    <lineage>
        <taxon>Bacteria</taxon>
        <taxon>Pseudomonadati</taxon>
        <taxon>Pseudomonadota</taxon>
        <taxon>Gammaproteobacteria</taxon>
        <taxon>Alteromonadales</taxon>
        <taxon>Idiomarinaceae</taxon>
        <taxon>Pseudidiomarina</taxon>
    </lineage>
</organism>